<keyword evidence="2" id="KW-0347">Helicase</keyword>
<gene>
    <name evidence="2" type="ORF">B0487_1246</name>
</gene>
<feature type="compositionally biased region" description="Polar residues" evidence="1">
    <location>
        <begin position="250"/>
        <end position="261"/>
    </location>
</feature>
<feature type="compositionally biased region" description="Basic and acidic residues" evidence="1">
    <location>
        <begin position="67"/>
        <end position="86"/>
    </location>
</feature>
<reference evidence="2 3" key="1">
    <citation type="journal article" date="2016" name="Sci. Rep.">
        <title>Evaluation of genetic diversity among strains of the human gut commensal Bifidobacterium adolescentis.</title>
        <authorList>
            <person name="Duranti S."/>
            <person name="Milani C."/>
            <person name="Lugli G.A."/>
            <person name="Mancabelli L."/>
            <person name="Turroni F."/>
            <person name="Ferrario C."/>
            <person name="Mangifesta M."/>
            <person name="Viappiani A."/>
            <person name="Sanchez B."/>
            <person name="Margolles A."/>
            <person name="van Sinderen D."/>
            <person name="Ventura M."/>
        </authorList>
    </citation>
    <scope>NUCLEOTIDE SEQUENCE [LARGE SCALE GENOMIC DNA]</scope>
    <source>
        <strain evidence="2 3">487B</strain>
    </source>
</reference>
<evidence type="ECO:0000313" key="3">
    <source>
        <dbReference type="Proteomes" id="UP000193377"/>
    </source>
</evidence>
<dbReference type="RefSeq" id="WP_085380366.1">
    <property type="nucleotide sequence ID" value="NZ_JADNOT010000001.1"/>
</dbReference>
<dbReference type="EMBL" id="LNKD01000001">
    <property type="protein sequence ID" value="OSG88327.1"/>
    <property type="molecule type" value="Genomic_DNA"/>
</dbReference>
<keyword evidence="2" id="KW-0378">Hydrolase</keyword>
<dbReference type="InterPro" id="IPR011990">
    <property type="entry name" value="TPR-like_helical_dom_sf"/>
</dbReference>
<organism evidence="2 3">
    <name type="scientific">Bifidobacterium adolescentis</name>
    <dbReference type="NCBI Taxonomy" id="1680"/>
    <lineage>
        <taxon>Bacteria</taxon>
        <taxon>Bacillati</taxon>
        <taxon>Actinomycetota</taxon>
        <taxon>Actinomycetes</taxon>
        <taxon>Bifidobacteriales</taxon>
        <taxon>Bifidobacteriaceae</taxon>
        <taxon>Bifidobacterium</taxon>
    </lineage>
</organism>
<dbReference type="Proteomes" id="UP000193377">
    <property type="component" value="Unassembled WGS sequence"/>
</dbReference>
<dbReference type="Gene3D" id="1.25.40.10">
    <property type="entry name" value="Tetratricopeptide repeat domain"/>
    <property type="match status" value="1"/>
</dbReference>
<name>A0A1X2Z1Q8_BIFAD</name>
<feature type="compositionally biased region" description="Acidic residues" evidence="1">
    <location>
        <begin position="546"/>
        <end position="579"/>
    </location>
</feature>
<feature type="compositionally biased region" description="Basic and acidic residues" evidence="1">
    <location>
        <begin position="93"/>
        <end position="249"/>
    </location>
</feature>
<keyword evidence="2" id="KW-0067">ATP-binding</keyword>
<dbReference type="GO" id="GO:0004386">
    <property type="term" value="F:helicase activity"/>
    <property type="evidence" value="ECO:0007669"/>
    <property type="project" value="UniProtKB-KW"/>
</dbReference>
<comment type="caution">
    <text evidence="2">The sequence shown here is derived from an EMBL/GenBank/DDBJ whole genome shotgun (WGS) entry which is preliminary data.</text>
</comment>
<feature type="region of interest" description="Disordered" evidence="1">
    <location>
        <begin position="1"/>
        <end position="275"/>
    </location>
</feature>
<feature type="region of interest" description="Disordered" evidence="1">
    <location>
        <begin position="510"/>
        <end position="579"/>
    </location>
</feature>
<accession>A0A1X2Z1Q8</accession>
<protein>
    <submittedName>
        <fullName evidence="2">Helicase</fullName>
    </submittedName>
</protein>
<keyword evidence="2" id="KW-0547">Nucleotide-binding</keyword>
<evidence type="ECO:0000256" key="1">
    <source>
        <dbReference type="SAM" id="MobiDB-lite"/>
    </source>
</evidence>
<feature type="compositionally biased region" description="Acidic residues" evidence="1">
    <location>
        <begin position="510"/>
        <end position="536"/>
    </location>
</feature>
<feature type="compositionally biased region" description="Gly residues" evidence="1">
    <location>
        <begin position="22"/>
        <end position="41"/>
    </location>
</feature>
<evidence type="ECO:0000313" key="2">
    <source>
        <dbReference type="EMBL" id="OSG88327.1"/>
    </source>
</evidence>
<dbReference type="SUPFAM" id="SSF48452">
    <property type="entry name" value="TPR-like"/>
    <property type="match status" value="1"/>
</dbReference>
<proteinExistence type="predicted"/>
<sequence>MAEEQRGSRGKSYGNHKSYGSGRPGNRGGKGFKPRGNGGKSYGHKSGGFHNDDRKGGYRKGNGGGYRRGDRDFHRDGEGEGQERRFHNGPRKFNRDGERRDDRRGGYRGNRGDNPRYQRDGERSGFRHDDRRDGERRNFRHDGDRRDLRRDDGERRGGRNFHKDGDRRDFRRDDRRGERRDGERRNFRRDDRRDGDRRDFRRDNQRRDFHKDRDQRPEGEERREFTREEKMEYREAKRGEYLSKPRRNSDGTMSFPSQNPYTHRRPGEPKMPKGIEWSMLSTDDRERLRGLSKEHAENIGLHILAAYTLEERDPELALEHAKWVAHQASRIDFARETLAFVAYRQGDYKLALREFRTAFRMNGFLDYLPFIADCERGMGEPKKAIETAMSDDAKYLRGESKAEMFLVYAGALGDLELWNKAIEIVHTLGRSKGLAGEYRMRAVQAEQYFLEQAGRSDEAVALDQLLDKLELQYADAEEDETSDDLVIEYDMQELNDELMDKLGISEDDAQYAPEDEDEDDSEAVDENGETNDETQLDAEAAKEGAESDDEPAGDGENAGDSEDDQTEDEVESAADSDNE</sequence>
<dbReference type="AlphaFoldDB" id="A0A1X2Z1Q8"/>